<dbReference type="Proteomes" id="UP000664144">
    <property type="component" value="Unassembled WGS sequence"/>
</dbReference>
<name>A0A939EZ02_9BACT</name>
<sequence length="181" mass="18979">MRISPAPVRLLRHLTRLSLAAMVLLLAASCHSTQVAYQFRPATSPAAATMASTDSVQVVAPVVATAATPAVLAAVPAKAARPALRPARQMRQLRRVVAQALAQQRVKPTTHYGAAQSIRHVARRPHQTAEVGLGTTVFGVLGLIVLPISLLGLLIWGGPVWAILAGLAALAILIAYLDPFG</sequence>
<evidence type="ECO:0000313" key="4">
    <source>
        <dbReference type="Proteomes" id="UP000664144"/>
    </source>
</evidence>
<keyword evidence="1" id="KW-0472">Membrane</keyword>
<keyword evidence="2" id="KW-0732">Signal</keyword>
<feature type="signal peptide" evidence="2">
    <location>
        <begin position="1"/>
        <end position="32"/>
    </location>
</feature>
<evidence type="ECO:0000256" key="1">
    <source>
        <dbReference type="SAM" id="Phobius"/>
    </source>
</evidence>
<proteinExistence type="predicted"/>
<evidence type="ECO:0000256" key="2">
    <source>
        <dbReference type="SAM" id="SignalP"/>
    </source>
</evidence>
<keyword evidence="1" id="KW-0812">Transmembrane</keyword>
<comment type="caution">
    <text evidence="3">The sequence shown here is derived from an EMBL/GenBank/DDBJ whole genome shotgun (WGS) entry which is preliminary data.</text>
</comment>
<dbReference type="RefSeq" id="WP_206985650.1">
    <property type="nucleotide sequence ID" value="NZ_JAFLQZ010000013.1"/>
</dbReference>
<dbReference type="AlphaFoldDB" id="A0A939EZ02"/>
<feature type="chain" id="PRO_5037105305" evidence="2">
    <location>
        <begin position="33"/>
        <end position="181"/>
    </location>
</feature>
<dbReference type="PROSITE" id="PS51257">
    <property type="entry name" value="PROKAR_LIPOPROTEIN"/>
    <property type="match status" value="1"/>
</dbReference>
<evidence type="ECO:0000313" key="3">
    <source>
        <dbReference type="EMBL" id="MBO0359691.1"/>
    </source>
</evidence>
<keyword evidence="1" id="KW-1133">Transmembrane helix</keyword>
<organism evidence="3 4">
    <name type="scientific">Hymenobacter telluris</name>
    <dbReference type="NCBI Taxonomy" id="2816474"/>
    <lineage>
        <taxon>Bacteria</taxon>
        <taxon>Pseudomonadati</taxon>
        <taxon>Bacteroidota</taxon>
        <taxon>Cytophagia</taxon>
        <taxon>Cytophagales</taxon>
        <taxon>Hymenobacteraceae</taxon>
        <taxon>Hymenobacter</taxon>
    </lineage>
</organism>
<protein>
    <submittedName>
        <fullName evidence="3">Uncharacterized protein</fullName>
    </submittedName>
</protein>
<reference evidence="3" key="1">
    <citation type="submission" date="2021-03" db="EMBL/GenBank/DDBJ databases">
        <authorList>
            <person name="Kim M.K."/>
        </authorList>
    </citation>
    <scope>NUCLEOTIDE SEQUENCE</scope>
    <source>
        <strain evidence="3">BT186</strain>
    </source>
</reference>
<dbReference type="EMBL" id="JAFLQZ010000013">
    <property type="protein sequence ID" value="MBO0359691.1"/>
    <property type="molecule type" value="Genomic_DNA"/>
</dbReference>
<feature type="transmembrane region" description="Helical" evidence="1">
    <location>
        <begin position="131"/>
        <end position="154"/>
    </location>
</feature>
<keyword evidence="4" id="KW-1185">Reference proteome</keyword>
<feature type="transmembrane region" description="Helical" evidence="1">
    <location>
        <begin position="160"/>
        <end position="177"/>
    </location>
</feature>
<gene>
    <name evidence="3" type="ORF">J0X19_17150</name>
</gene>
<feature type="transmembrane region" description="Helical" evidence="1">
    <location>
        <begin position="56"/>
        <end position="75"/>
    </location>
</feature>
<accession>A0A939EZ02</accession>